<dbReference type="Proteomes" id="UP000622638">
    <property type="component" value="Unassembled WGS sequence"/>
</dbReference>
<dbReference type="GO" id="GO:0016717">
    <property type="term" value="F:oxidoreductase activity, acting on paired donors, with oxidation of a pair of donors resulting in the reduction of molecular oxygen to two molecules of water"/>
    <property type="evidence" value="ECO:0007669"/>
    <property type="project" value="InterPro"/>
</dbReference>
<keyword evidence="6" id="KW-0560">Oxidoreductase</keyword>
<dbReference type="EMBL" id="WNKZ01000004">
    <property type="protein sequence ID" value="MTV51677.1"/>
    <property type="molecule type" value="Genomic_DNA"/>
</dbReference>
<feature type="transmembrane region" description="Helical" evidence="10">
    <location>
        <begin position="12"/>
        <end position="35"/>
    </location>
</feature>
<dbReference type="Pfam" id="PF01610">
    <property type="entry name" value="DDE_Tnp_ISL3"/>
    <property type="match status" value="1"/>
</dbReference>
<dbReference type="PANTHER" id="PTHR11351">
    <property type="entry name" value="ACYL-COA DESATURASE"/>
    <property type="match status" value="1"/>
</dbReference>
<reference evidence="13" key="4">
    <citation type="submission" date="2024-05" db="EMBL/GenBank/DDBJ databases">
        <authorList>
            <person name="Sun Q."/>
            <person name="Zhou Y."/>
        </authorList>
    </citation>
    <scope>NUCLEOTIDE SEQUENCE</scope>
    <source>
        <strain evidence="13">CGMCC 1.15931</strain>
    </source>
</reference>
<feature type="transmembrane region" description="Helical" evidence="10">
    <location>
        <begin position="139"/>
        <end position="165"/>
    </location>
</feature>
<comment type="subcellular location">
    <subcellularLocation>
        <location evidence="1">Membrane</location>
        <topology evidence="1">Multi-pass membrane protein</topology>
    </subcellularLocation>
</comment>
<evidence type="ECO:0000256" key="3">
    <source>
        <dbReference type="ARBA" id="ARBA00022692"/>
    </source>
</evidence>
<reference evidence="14 15" key="3">
    <citation type="submission" date="2019-11" db="EMBL/GenBank/DDBJ databases">
        <title>Type strains purchased from KCTC, JCM and DSMZ.</title>
        <authorList>
            <person name="Lu H."/>
        </authorList>
    </citation>
    <scope>NUCLEOTIDE SEQUENCE [LARGE SCALE GENOMIC DNA]</scope>
    <source>
        <strain evidence="14 15">KCTC 52429</strain>
    </source>
</reference>
<dbReference type="GO" id="GO:0008483">
    <property type="term" value="F:transaminase activity"/>
    <property type="evidence" value="ECO:0007669"/>
    <property type="project" value="UniProtKB-KW"/>
</dbReference>
<feature type="domain" description="Transposase IS204/IS1001/IS1096/IS1165 DDE" evidence="12">
    <location>
        <begin position="276"/>
        <end position="387"/>
    </location>
</feature>
<dbReference type="InterPro" id="IPR005804">
    <property type="entry name" value="FA_desaturase_dom"/>
</dbReference>
<evidence type="ECO:0000313" key="14">
    <source>
        <dbReference type="EMBL" id="MTV51677.1"/>
    </source>
</evidence>
<dbReference type="InterPro" id="IPR015876">
    <property type="entry name" value="Acyl-CoA_DS"/>
</dbReference>
<reference evidence="13" key="1">
    <citation type="journal article" date="2014" name="Int. J. Syst. Evol. Microbiol.">
        <title>Complete genome of a new Firmicutes species belonging to the dominant human colonic microbiota ('Ruminococcus bicirculans') reveals two chromosomes and a selective capacity to utilize plant glucans.</title>
        <authorList>
            <consortium name="NISC Comparative Sequencing Program"/>
            <person name="Wegmann U."/>
            <person name="Louis P."/>
            <person name="Goesmann A."/>
            <person name="Henrissat B."/>
            <person name="Duncan S.H."/>
            <person name="Flint H.J."/>
        </authorList>
    </citation>
    <scope>NUCLEOTIDE SEQUENCE</scope>
    <source>
        <strain evidence="13">CGMCC 1.15931</strain>
    </source>
</reference>
<accession>A0A6I3SUY2</accession>
<keyword evidence="9 10" id="KW-0472">Membrane</keyword>
<comment type="similarity">
    <text evidence="2">Belongs to the fatty acid desaturase type 2 family.</text>
</comment>
<name>A0A6I3SUY2_9BURK</name>
<evidence type="ECO:0000256" key="8">
    <source>
        <dbReference type="ARBA" id="ARBA00023098"/>
    </source>
</evidence>
<keyword evidence="13" id="KW-0808">Transferase</keyword>
<dbReference type="Pfam" id="PF00487">
    <property type="entry name" value="FA_desaturase"/>
    <property type="match status" value="1"/>
</dbReference>
<keyword evidence="3 10" id="KW-0812">Transmembrane</keyword>
<evidence type="ECO:0000259" key="12">
    <source>
        <dbReference type="Pfam" id="PF01610"/>
    </source>
</evidence>
<evidence type="ECO:0000313" key="16">
    <source>
        <dbReference type="Proteomes" id="UP000622638"/>
    </source>
</evidence>
<evidence type="ECO:0000256" key="6">
    <source>
        <dbReference type="ARBA" id="ARBA00023002"/>
    </source>
</evidence>
<reference evidence="16" key="2">
    <citation type="journal article" date="2019" name="Int. J. Syst. Evol. Microbiol.">
        <title>The Global Catalogue of Microorganisms (GCM) 10K type strain sequencing project: providing services to taxonomists for standard genome sequencing and annotation.</title>
        <authorList>
            <consortium name="The Broad Institute Genomics Platform"/>
            <consortium name="The Broad Institute Genome Sequencing Center for Infectious Disease"/>
            <person name="Wu L."/>
            <person name="Ma J."/>
        </authorList>
    </citation>
    <scope>NUCLEOTIDE SEQUENCE [LARGE SCALE GENOMIC DNA]</scope>
    <source>
        <strain evidence="16">CGMCC 1.15931</strain>
    </source>
</reference>
<evidence type="ECO:0000256" key="9">
    <source>
        <dbReference type="ARBA" id="ARBA00023136"/>
    </source>
</evidence>
<evidence type="ECO:0000256" key="7">
    <source>
        <dbReference type="ARBA" id="ARBA00023004"/>
    </source>
</evidence>
<dbReference type="EMBL" id="BMKG01000011">
    <property type="protein sequence ID" value="GGC05127.1"/>
    <property type="molecule type" value="Genomic_DNA"/>
</dbReference>
<sequence>MEFLTTGLTEAGVASIVLYTLVTTHVTIIGVTVFLHRSQAHRAVTLHPVISHLLRFWLWLTTGMVTREWVAIHRAHHAHCERPGDPHSPVLLGIGKVLLQGAELYRSAAADRELIERYGAGTPDDWVERHVYSRYTWQGVGALLVLDLLLFGVIGATVWAVQMLWIPVLAAGVINGAGHYWGYRNFDCPEAATNLLPLGLLIGGEELHNNHHAFASSARMSVKWYEFDAGWLYICLLRALGLARVRPLPAPPQRAAGKTDVDMRTLAIVLANRARVMAELSGALQRVWRQETATLRRFDPALWRGARRLLHRDPGYLSGEQAHRLQQVLAHSELLRHIHELRSELATLWRRSHASPEQLLETLKSWCARAEASACEPLRRYALRLRSYI</sequence>
<keyword evidence="4" id="KW-0276">Fatty acid metabolism</keyword>
<evidence type="ECO:0000313" key="13">
    <source>
        <dbReference type="EMBL" id="GGC05127.1"/>
    </source>
</evidence>
<evidence type="ECO:0000313" key="15">
    <source>
        <dbReference type="Proteomes" id="UP000430634"/>
    </source>
</evidence>
<dbReference type="InterPro" id="IPR002560">
    <property type="entry name" value="Transposase_DDE"/>
</dbReference>
<proteinExistence type="inferred from homology"/>
<evidence type="ECO:0000256" key="10">
    <source>
        <dbReference type="SAM" id="Phobius"/>
    </source>
</evidence>
<dbReference type="GO" id="GO:0006631">
    <property type="term" value="P:fatty acid metabolic process"/>
    <property type="evidence" value="ECO:0007669"/>
    <property type="project" value="UniProtKB-KW"/>
</dbReference>
<protein>
    <submittedName>
        <fullName evidence="14">Acyl-CoA desaturase</fullName>
    </submittedName>
    <submittedName>
        <fullName evidence="13">Aminotransferase</fullName>
    </submittedName>
</protein>
<dbReference type="RefSeq" id="WP_155469016.1">
    <property type="nucleotide sequence ID" value="NZ_BMKG01000011.1"/>
</dbReference>
<comment type="caution">
    <text evidence="14">The sequence shown here is derived from an EMBL/GenBank/DDBJ whole genome shotgun (WGS) entry which is preliminary data.</text>
</comment>
<evidence type="ECO:0000256" key="1">
    <source>
        <dbReference type="ARBA" id="ARBA00004141"/>
    </source>
</evidence>
<keyword evidence="16" id="KW-1185">Reference proteome</keyword>
<keyword evidence="5 10" id="KW-1133">Transmembrane helix</keyword>
<dbReference type="AlphaFoldDB" id="A0A6I3SUY2"/>
<evidence type="ECO:0000256" key="2">
    <source>
        <dbReference type="ARBA" id="ARBA00008749"/>
    </source>
</evidence>
<dbReference type="Proteomes" id="UP000430634">
    <property type="component" value="Unassembled WGS sequence"/>
</dbReference>
<organism evidence="14 15">
    <name type="scientific">Pseudoduganella buxea</name>
    <dbReference type="NCBI Taxonomy" id="1949069"/>
    <lineage>
        <taxon>Bacteria</taxon>
        <taxon>Pseudomonadati</taxon>
        <taxon>Pseudomonadota</taxon>
        <taxon>Betaproteobacteria</taxon>
        <taxon>Burkholderiales</taxon>
        <taxon>Oxalobacteraceae</taxon>
        <taxon>Telluria group</taxon>
        <taxon>Pseudoduganella</taxon>
    </lineage>
</organism>
<keyword evidence="8" id="KW-0443">Lipid metabolism</keyword>
<dbReference type="CDD" id="cd03505">
    <property type="entry name" value="Delta9-FADS-like"/>
    <property type="match status" value="1"/>
</dbReference>
<evidence type="ECO:0000256" key="5">
    <source>
        <dbReference type="ARBA" id="ARBA00022989"/>
    </source>
</evidence>
<gene>
    <name evidence="13" type="ORF">GCM10011572_28710</name>
    <name evidence="14" type="ORF">GM672_02905</name>
</gene>
<keyword evidence="13" id="KW-0032">Aminotransferase</keyword>
<dbReference type="OrthoDB" id="9768289at2"/>
<evidence type="ECO:0000256" key="4">
    <source>
        <dbReference type="ARBA" id="ARBA00022832"/>
    </source>
</evidence>
<dbReference type="PANTHER" id="PTHR11351:SF33">
    <property type="entry name" value="DELTA-9 FATTY ACID DESATURASE, DESA"/>
    <property type="match status" value="1"/>
</dbReference>
<evidence type="ECO:0000259" key="11">
    <source>
        <dbReference type="Pfam" id="PF00487"/>
    </source>
</evidence>
<keyword evidence="7" id="KW-0408">Iron</keyword>
<dbReference type="GO" id="GO:0016020">
    <property type="term" value="C:membrane"/>
    <property type="evidence" value="ECO:0007669"/>
    <property type="project" value="UniProtKB-SubCell"/>
</dbReference>
<feature type="domain" description="Fatty acid desaturase" evidence="11">
    <location>
        <begin position="17"/>
        <end position="229"/>
    </location>
</feature>